<dbReference type="PANTHER" id="PTHR15215">
    <property type="entry name" value="CABIT DOMAIN-CONTAINING PROTEIN"/>
    <property type="match status" value="1"/>
</dbReference>
<feature type="domain" description="CABIT" evidence="3">
    <location>
        <begin position="17"/>
        <end position="265"/>
    </location>
</feature>
<dbReference type="RefSeq" id="XP_054827769.1">
    <property type="nucleotide sequence ID" value="XM_054971794.1"/>
</dbReference>
<dbReference type="GO" id="GO:0005634">
    <property type="term" value="C:nucleus"/>
    <property type="evidence" value="ECO:0007669"/>
    <property type="project" value="TreeGrafter"/>
</dbReference>
<protein>
    <submittedName>
        <fullName evidence="5">Protein THEMIS</fullName>
    </submittedName>
</protein>
<accession>A0AA97IYC2</accession>
<dbReference type="InterPro" id="IPR039671">
    <property type="entry name" value="THEMIS"/>
</dbReference>
<evidence type="ECO:0000313" key="4">
    <source>
        <dbReference type="Proteomes" id="UP001190640"/>
    </source>
</evidence>
<sequence>MASSLQNFIHSLDPQSLPRILQIQSGYYDEGSIYEKFGHESCLSTGDVIKIVELKVKKLIVRKSEFEDENLCSPTAVELPLNFPGLCRIVADKIPYVNVEEIVKKVWIGPTQLQHPCFYCSVDLEVENLSIKQGEKIIFSSVEDNNGTLTVSCRIKRNDQFHAFLLPMSQKGDFYESEDNQIYSLKEIAEWKIPKSRCRHVIFTNICNIQNHTDEFPLDFDGCVVLAPIYEVQAMMKFQKEIVCFLSDLDVEVKDVTDCYNMNTFLQPLSTEDILERTSNDFPIVVAIIEGPGGNRQPYNLLCPGREIIIYKKHQAVRILASEIKSDFLKRHFLIPTSYKGKFKRKPREFPTAYDLEVARSKKEQIHVIATKAFESPHKEQCSVSIGDQFLVPQLSEIDQKRKQVENTLACEQILLQNKTSKKVLLPVCMEGGFVEIVHDKRQYELLEICKDFCMPCNVKVSIRDLSIQEDVLAGIQCLQLEEEITDSYLLISNFNKPTEIWEVPVHRLNVSVQFLRKDAENIVLSPVYNIVEEITEEQYCMMRRYENQAKNPPPRPPKAHITEEPKTSFFTRPAQNSSGTPRLVKVGRTSDSDSDGSPKYKEEVLPSPAT</sequence>
<feature type="compositionally biased region" description="Polar residues" evidence="2">
    <location>
        <begin position="569"/>
        <end position="581"/>
    </location>
</feature>
<evidence type="ECO:0000256" key="1">
    <source>
        <dbReference type="ARBA" id="ARBA00006414"/>
    </source>
</evidence>
<feature type="compositionally biased region" description="Basic and acidic residues" evidence="2">
    <location>
        <begin position="589"/>
        <end position="605"/>
    </location>
</feature>
<dbReference type="CTD" id="387357"/>
<proteinExistence type="inferred from homology"/>
<dbReference type="GO" id="GO:0005737">
    <property type="term" value="C:cytoplasm"/>
    <property type="evidence" value="ECO:0007669"/>
    <property type="project" value="TreeGrafter"/>
</dbReference>
<dbReference type="GO" id="GO:0050852">
    <property type="term" value="P:T cell receptor signaling pathway"/>
    <property type="evidence" value="ECO:0007669"/>
    <property type="project" value="TreeGrafter"/>
</dbReference>
<feature type="domain" description="CABIT" evidence="3">
    <location>
        <begin position="282"/>
        <end position="506"/>
    </location>
</feature>
<dbReference type="Proteomes" id="UP001190640">
    <property type="component" value="Chromosome 1"/>
</dbReference>
<evidence type="ECO:0000313" key="5">
    <source>
        <dbReference type="RefSeq" id="XP_054827769.1"/>
    </source>
</evidence>
<gene>
    <name evidence="5" type="primary">THEMIS</name>
</gene>
<dbReference type="InterPro" id="IPR025946">
    <property type="entry name" value="CABIT_dom"/>
</dbReference>
<dbReference type="AlphaFoldDB" id="A0AA97IYC2"/>
<dbReference type="GeneID" id="129324501"/>
<feature type="region of interest" description="Disordered" evidence="2">
    <location>
        <begin position="548"/>
        <end position="611"/>
    </location>
</feature>
<keyword evidence="4" id="KW-1185">Reference proteome</keyword>
<evidence type="ECO:0000259" key="3">
    <source>
        <dbReference type="Pfam" id="PF12736"/>
    </source>
</evidence>
<dbReference type="KEGG" id="emc:129324501"/>
<comment type="similarity">
    <text evidence="1">Belongs to the themis family.</text>
</comment>
<evidence type="ECO:0000256" key="2">
    <source>
        <dbReference type="SAM" id="MobiDB-lite"/>
    </source>
</evidence>
<name>A0AA97IYC2_EUBMA</name>
<reference evidence="5" key="1">
    <citation type="submission" date="2025-08" db="UniProtKB">
        <authorList>
            <consortium name="RefSeq"/>
        </authorList>
    </citation>
    <scope>IDENTIFICATION</scope>
    <source>
        <tissue evidence="5">Blood</tissue>
    </source>
</reference>
<dbReference type="PANTHER" id="PTHR15215:SF1">
    <property type="entry name" value="PROTEIN THEMIS"/>
    <property type="match status" value="1"/>
</dbReference>
<organism evidence="4 5">
    <name type="scientific">Eublepharis macularius</name>
    <name type="common">Leopard gecko</name>
    <name type="synonym">Cyrtodactylus macularius</name>
    <dbReference type="NCBI Taxonomy" id="481883"/>
    <lineage>
        <taxon>Eukaryota</taxon>
        <taxon>Metazoa</taxon>
        <taxon>Chordata</taxon>
        <taxon>Craniata</taxon>
        <taxon>Vertebrata</taxon>
        <taxon>Euteleostomi</taxon>
        <taxon>Lepidosauria</taxon>
        <taxon>Squamata</taxon>
        <taxon>Bifurcata</taxon>
        <taxon>Gekkota</taxon>
        <taxon>Eublepharidae</taxon>
        <taxon>Eublepharinae</taxon>
        <taxon>Eublepharis</taxon>
    </lineage>
</organism>
<dbReference type="Pfam" id="PF12736">
    <property type="entry name" value="CABIT"/>
    <property type="match status" value="2"/>
</dbReference>